<feature type="transmembrane region" description="Helical" evidence="11">
    <location>
        <begin position="275"/>
        <end position="295"/>
    </location>
</feature>
<dbReference type="GO" id="GO:0000155">
    <property type="term" value="F:phosphorelay sensor kinase activity"/>
    <property type="evidence" value="ECO:0007669"/>
    <property type="project" value="InterPro"/>
</dbReference>
<organism evidence="14 15">
    <name type="scientific">Marinobacterium mangrovicola</name>
    <dbReference type="NCBI Taxonomy" id="1476959"/>
    <lineage>
        <taxon>Bacteria</taxon>
        <taxon>Pseudomonadati</taxon>
        <taxon>Pseudomonadota</taxon>
        <taxon>Gammaproteobacteria</taxon>
        <taxon>Oceanospirillales</taxon>
        <taxon>Oceanospirillaceae</taxon>
        <taxon>Marinobacterium</taxon>
    </lineage>
</organism>
<dbReference type="SMART" id="SM00387">
    <property type="entry name" value="HATPase_c"/>
    <property type="match status" value="1"/>
</dbReference>
<dbReference type="Pfam" id="PF02518">
    <property type="entry name" value="HATPase_c"/>
    <property type="match status" value="1"/>
</dbReference>
<comment type="caution">
    <text evidence="14">The sequence shown here is derived from an EMBL/GenBank/DDBJ whole genome shotgun (WGS) entry which is preliminary data.</text>
</comment>
<dbReference type="Gene3D" id="1.10.287.130">
    <property type="match status" value="1"/>
</dbReference>
<dbReference type="EMBL" id="SMFU01000007">
    <property type="protein sequence ID" value="TCK08539.1"/>
    <property type="molecule type" value="Genomic_DNA"/>
</dbReference>
<keyword evidence="9" id="KW-0902">Two-component regulatory system</keyword>
<dbReference type="AlphaFoldDB" id="A0A4R1GQW5"/>
<evidence type="ECO:0000313" key="14">
    <source>
        <dbReference type="EMBL" id="TCK08539.1"/>
    </source>
</evidence>
<evidence type="ECO:0000256" key="1">
    <source>
        <dbReference type="ARBA" id="ARBA00000085"/>
    </source>
</evidence>
<evidence type="ECO:0000256" key="4">
    <source>
        <dbReference type="ARBA" id="ARBA00022553"/>
    </source>
</evidence>
<evidence type="ECO:0000256" key="8">
    <source>
        <dbReference type="ARBA" id="ARBA00022840"/>
    </source>
</evidence>
<dbReference type="Pfam" id="PF00672">
    <property type="entry name" value="HAMP"/>
    <property type="match status" value="1"/>
</dbReference>
<dbReference type="PRINTS" id="PR00344">
    <property type="entry name" value="BCTRLSENSOR"/>
</dbReference>
<dbReference type="CDD" id="cd06225">
    <property type="entry name" value="HAMP"/>
    <property type="match status" value="1"/>
</dbReference>
<keyword evidence="11" id="KW-0472">Membrane</keyword>
<keyword evidence="7 14" id="KW-0418">Kinase</keyword>
<dbReference type="RefSeq" id="WP_132287330.1">
    <property type="nucleotide sequence ID" value="NZ_SMFU01000007.1"/>
</dbReference>
<sequence>MTINLSSETGNDNSSASPHPYRMSTRYLWLSLVAALVPLLSFAALYDGYFSQLVTRITDERLATRMAATENEFSVYLKERQYELATLADQFDDPRIFTPGGAAYLPRELRDLLTLQAEHQTLYGIAFFDAQQNLVWTFPEDALNKERYTRMRDMPVSQFDNVELIGPEPHSWSRPPALLMRGDVQTSTLEQETHSPSIALILRFNTLTAIPRTLQVGGVFKPLISVPDGRTYDIVGQPVDSAQKIISRYQMAPGWTLQLVQNRELVEPPSAQMRYWLILLVIGTAAALLIIHLAISRRLKRQVDTLVNSVEQVAAGDLESPIAQVSSDEMSRLTQSIERMRHQLKQVIRSTLEIERQASLGQVAAGLAHDIRNPLTTMHTTLQALVRREPNPEHREMLLMLDEEIDRVNDVIGNLLNFARPRDPQRELVALPELFDSLTALVNASARRQNVFIDIDCPEGLSVYADTGQLRQILMNLTLNALQAMRGGGRITYSASQSDKDTALYVSDNGPGMPEEILSRATEPFFTTKETGTGLGLAICQTLAVRNGAQLSIETATGNSDSSKEITAGTRVTLRFPHCDNEQIKTADTPTLSASTFSNSKHSTPKLFTSNNKEPQA</sequence>
<dbReference type="SUPFAM" id="SSF158472">
    <property type="entry name" value="HAMP domain-like"/>
    <property type="match status" value="1"/>
</dbReference>
<keyword evidence="15" id="KW-1185">Reference proteome</keyword>
<reference evidence="14 15" key="1">
    <citation type="submission" date="2019-03" db="EMBL/GenBank/DDBJ databases">
        <title>Genomic Encyclopedia of Archaeal and Bacterial Type Strains, Phase II (KMG-II): from individual species to whole genera.</title>
        <authorList>
            <person name="Goeker M."/>
        </authorList>
    </citation>
    <scope>NUCLEOTIDE SEQUENCE [LARGE SCALE GENOMIC DNA]</scope>
    <source>
        <strain evidence="14 15">DSM 27697</strain>
    </source>
</reference>
<dbReference type="GO" id="GO:0016020">
    <property type="term" value="C:membrane"/>
    <property type="evidence" value="ECO:0007669"/>
    <property type="project" value="UniProtKB-SubCell"/>
</dbReference>
<proteinExistence type="predicted"/>
<evidence type="ECO:0000256" key="9">
    <source>
        <dbReference type="ARBA" id="ARBA00023012"/>
    </source>
</evidence>
<evidence type="ECO:0000256" key="3">
    <source>
        <dbReference type="ARBA" id="ARBA00012438"/>
    </source>
</evidence>
<evidence type="ECO:0000259" key="12">
    <source>
        <dbReference type="PROSITE" id="PS50109"/>
    </source>
</evidence>
<evidence type="ECO:0000313" key="15">
    <source>
        <dbReference type="Proteomes" id="UP000294546"/>
    </source>
</evidence>
<feature type="domain" description="Histidine kinase" evidence="12">
    <location>
        <begin position="366"/>
        <end position="580"/>
    </location>
</feature>
<comment type="catalytic activity">
    <reaction evidence="1">
        <text>ATP + protein L-histidine = ADP + protein N-phospho-L-histidine.</text>
        <dbReference type="EC" id="2.7.13.3"/>
    </reaction>
</comment>
<dbReference type="InterPro" id="IPR003594">
    <property type="entry name" value="HATPase_dom"/>
</dbReference>
<keyword evidence="6" id="KW-0547">Nucleotide-binding</keyword>
<keyword evidence="5" id="KW-0808">Transferase</keyword>
<feature type="domain" description="HAMP" evidence="13">
    <location>
        <begin position="297"/>
        <end position="349"/>
    </location>
</feature>
<dbReference type="InterPro" id="IPR036890">
    <property type="entry name" value="HATPase_C_sf"/>
</dbReference>
<feature type="compositionally biased region" description="Polar residues" evidence="10">
    <location>
        <begin position="586"/>
        <end position="617"/>
    </location>
</feature>
<dbReference type="SMART" id="SM00304">
    <property type="entry name" value="HAMP"/>
    <property type="match status" value="1"/>
</dbReference>
<dbReference type="Gene3D" id="6.10.340.10">
    <property type="match status" value="1"/>
</dbReference>
<dbReference type="OrthoDB" id="1931120at2"/>
<dbReference type="InterPro" id="IPR005467">
    <property type="entry name" value="His_kinase_dom"/>
</dbReference>
<dbReference type="CDD" id="cd00075">
    <property type="entry name" value="HATPase"/>
    <property type="match status" value="1"/>
</dbReference>
<dbReference type="Pfam" id="PF00512">
    <property type="entry name" value="HisKA"/>
    <property type="match status" value="1"/>
</dbReference>
<keyword evidence="11" id="KW-0812">Transmembrane</keyword>
<dbReference type="GO" id="GO:0005524">
    <property type="term" value="F:ATP binding"/>
    <property type="evidence" value="ECO:0007669"/>
    <property type="project" value="UniProtKB-KW"/>
</dbReference>
<gene>
    <name evidence="14" type="ORF">CLV83_0625</name>
</gene>
<dbReference type="PANTHER" id="PTHR43065:SF10">
    <property type="entry name" value="PEROXIDE STRESS-ACTIVATED HISTIDINE KINASE MAK3"/>
    <property type="match status" value="1"/>
</dbReference>
<dbReference type="PANTHER" id="PTHR43065">
    <property type="entry name" value="SENSOR HISTIDINE KINASE"/>
    <property type="match status" value="1"/>
</dbReference>
<comment type="subcellular location">
    <subcellularLocation>
        <location evidence="2">Membrane</location>
    </subcellularLocation>
</comment>
<dbReference type="InterPro" id="IPR003661">
    <property type="entry name" value="HisK_dim/P_dom"/>
</dbReference>
<protein>
    <recommendedName>
        <fullName evidence="3">histidine kinase</fullName>
        <ecNumber evidence="3">2.7.13.3</ecNumber>
    </recommendedName>
</protein>
<dbReference type="InterPro" id="IPR003660">
    <property type="entry name" value="HAMP_dom"/>
</dbReference>
<evidence type="ECO:0000259" key="13">
    <source>
        <dbReference type="PROSITE" id="PS50885"/>
    </source>
</evidence>
<dbReference type="PROSITE" id="PS50885">
    <property type="entry name" value="HAMP"/>
    <property type="match status" value="1"/>
</dbReference>
<dbReference type="Gene3D" id="3.30.565.10">
    <property type="entry name" value="Histidine kinase-like ATPase, C-terminal domain"/>
    <property type="match status" value="1"/>
</dbReference>
<dbReference type="PROSITE" id="PS50109">
    <property type="entry name" value="HIS_KIN"/>
    <property type="match status" value="1"/>
</dbReference>
<evidence type="ECO:0000256" key="2">
    <source>
        <dbReference type="ARBA" id="ARBA00004370"/>
    </source>
</evidence>
<dbReference type="InterPro" id="IPR004358">
    <property type="entry name" value="Sig_transdc_His_kin-like_C"/>
</dbReference>
<evidence type="ECO:0000256" key="7">
    <source>
        <dbReference type="ARBA" id="ARBA00022777"/>
    </source>
</evidence>
<dbReference type="Proteomes" id="UP000294546">
    <property type="component" value="Unassembled WGS sequence"/>
</dbReference>
<evidence type="ECO:0000256" key="6">
    <source>
        <dbReference type="ARBA" id="ARBA00022741"/>
    </source>
</evidence>
<dbReference type="SUPFAM" id="SSF55874">
    <property type="entry name" value="ATPase domain of HSP90 chaperone/DNA topoisomerase II/histidine kinase"/>
    <property type="match status" value="1"/>
</dbReference>
<dbReference type="SMART" id="SM00388">
    <property type="entry name" value="HisKA"/>
    <property type="match status" value="1"/>
</dbReference>
<dbReference type="InterPro" id="IPR036097">
    <property type="entry name" value="HisK_dim/P_sf"/>
</dbReference>
<name>A0A4R1GQW5_9GAMM</name>
<evidence type="ECO:0000256" key="10">
    <source>
        <dbReference type="SAM" id="MobiDB-lite"/>
    </source>
</evidence>
<keyword evidence="11" id="KW-1133">Transmembrane helix</keyword>
<evidence type="ECO:0000256" key="5">
    <source>
        <dbReference type="ARBA" id="ARBA00022679"/>
    </source>
</evidence>
<evidence type="ECO:0000256" key="11">
    <source>
        <dbReference type="SAM" id="Phobius"/>
    </source>
</evidence>
<dbReference type="CDD" id="cd00082">
    <property type="entry name" value="HisKA"/>
    <property type="match status" value="1"/>
</dbReference>
<dbReference type="EC" id="2.7.13.3" evidence="3"/>
<feature type="region of interest" description="Disordered" evidence="10">
    <location>
        <begin position="585"/>
        <end position="617"/>
    </location>
</feature>
<feature type="transmembrane region" description="Helical" evidence="11">
    <location>
        <begin position="27"/>
        <end position="46"/>
    </location>
</feature>
<keyword evidence="8" id="KW-0067">ATP-binding</keyword>
<accession>A0A4R1GQW5</accession>
<keyword evidence="4" id="KW-0597">Phosphoprotein</keyword>
<dbReference type="SUPFAM" id="SSF47384">
    <property type="entry name" value="Homodimeric domain of signal transducing histidine kinase"/>
    <property type="match status" value="1"/>
</dbReference>